<feature type="modified residue" description="N6-(pyridoxal phosphate)lysine" evidence="9">
    <location>
        <position position="231"/>
    </location>
</feature>
<evidence type="ECO:0000256" key="5">
    <source>
        <dbReference type="ARBA" id="ARBA00022576"/>
    </source>
</evidence>
<evidence type="ECO:0000256" key="8">
    <source>
        <dbReference type="ARBA" id="ARBA00047481"/>
    </source>
</evidence>
<organism evidence="11 12">
    <name type="scientific">Candidatus Thiodiazotropha endolucinida</name>
    <dbReference type="NCBI Taxonomy" id="1655433"/>
    <lineage>
        <taxon>Bacteria</taxon>
        <taxon>Pseudomonadati</taxon>
        <taxon>Pseudomonadota</taxon>
        <taxon>Gammaproteobacteria</taxon>
        <taxon>Chromatiales</taxon>
        <taxon>Sedimenticolaceae</taxon>
        <taxon>Candidatus Thiodiazotropha</taxon>
    </lineage>
</organism>
<dbReference type="EMBL" id="MARB01000015">
    <property type="protein sequence ID" value="ODJ87042.1"/>
    <property type="molecule type" value="Genomic_DNA"/>
</dbReference>
<dbReference type="InterPro" id="IPR001917">
    <property type="entry name" value="Aminotrans_II_pyridoxalP_BS"/>
</dbReference>
<keyword evidence="7 9" id="KW-0663">Pyridoxal phosphate</keyword>
<dbReference type="InterPro" id="IPR005861">
    <property type="entry name" value="HisP_aminotrans"/>
</dbReference>
<dbReference type="PROSITE" id="PS00599">
    <property type="entry name" value="AA_TRANSFER_CLASS_2"/>
    <property type="match status" value="1"/>
</dbReference>
<comment type="pathway">
    <text evidence="2 9">Amino-acid biosynthesis; L-histidine biosynthesis; L-histidine from 5-phospho-alpha-D-ribose 1-diphosphate: step 7/9.</text>
</comment>
<evidence type="ECO:0000256" key="2">
    <source>
        <dbReference type="ARBA" id="ARBA00005011"/>
    </source>
</evidence>
<dbReference type="Gene3D" id="3.90.1150.10">
    <property type="entry name" value="Aspartate Aminotransferase, domain 1"/>
    <property type="match status" value="1"/>
</dbReference>
<dbReference type="InterPro" id="IPR015422">
    <property type="entry name" value="PyrdxlP-dep_Trfase_small"/>
</dbReference>
<evidence type="ECO:0000256" key="1">
    <source>
        <dbReference type="ARBA" id="ARBA00001933"/>
    </source>
</evidence>
<keyword evidence="5 9" id="KW-0032">Aminotransferase</keyword>
<dbReference type="Proteomes" id="UP000094769">
    <property type="component" value="Unassembled WGS sequence"/>
</dbReference>
<keyword evidence="9" id="KW-0028">Amino-acid biosynthesis</keyword>
<dbReference type="EC" id="2.6.1.9" evidence="9"/>
<dbReference type="AlphaFoldDB" id="A0A7Z1AEN5"/>
<dbReference type="InterPro" id="IPR015424">
    <property type="entry name" value="PyrdxlP-dep_Trfase"/>
</dbReference>
<keyword evidence="12" id="KW-1185">Reference proteome</keyword>
<feature type="domain" description="Aminotransferase class I/classII large" evidence="10">
    <location>
        <begin position="39"/>
        <end position="362"/>
    </location>
</feature>
<comment type="cofactor">
    <cofactor evidence="1 9">
        <name>pyridoxal 5'-phosphate</name>
        <dbReference type="ChEBI" id="CHEBI:597326"/>
    </cofactor>
</comment>
<proteinExistence type="inferred from homology"/>
<keyword evidence="6 9" id="KW-0808">Transferase</keyword>
<evidence type="ECO:0000256" key="9">
    <source>
        <dbReference type="HAMAP-Rule" id="MF_01023"/>
    </source>
</evidence>
<dbReference type="CDD" id="cd00609">
    <property type="entry name" value="AAT_like"/>
    <property type="match status" value="1"/>
</dbReference>
<dbReference type="PANTHER" id="PTHR43643:SF3">
    <property type="entry name" value="HISTIDINOL-PHOSPHATE AMINOTRANSFERASE"/>
    <property type="match status" value="1"/>
</dbReference>
<dbReference type="InterPro" id="IPR050106">
    <property type="entry name" value="HistidinolP_aminotransfase"/>
</dbReference>
<sequence length="370" mass="40883">MTRQTNPFLELAAPGIEALKPYLPGKPISELERELGITHSIKLASNENPLGVSEKVIETLSRCVPELSRYPDGGGYRLRQRLAEKHAVNPACITLGNGSNDVLDMVARVFLSPDAESLFSQYAFAVYPISSQAVGAGLRVAPAKAYGHDLDRMLQMLTPKTRVIWIANPNNPTGTRLTDTELYSFLLQLPEHVIVVLDEAYFEYVQESDFPDGAAWLQRFPNLIVTRTFSKAYGLASLRIGYGLSNPAIADLLNRVRQPFNVNALAQSAALAALDDEAFIQRSIALNNKGMQQYRQGFEALGLDYIPSVANFITVDVGEDASRVDQALLREGCITRPIANYGLPNHLRISIGLEEENDRLLTTLKKVLKR</sequence>
<evidence type="ECO:0000259" key="10">
    <source>
        <dbReference type="Pfam" id="PF00155"/>
    </source>
</evidence>
<dbReference type="HAMAP" id="MF_01023">
    <property type="entry name" value="HisC_aminotrans_2"/>
    <property type="match status" value="1"/>
</dbReference>
<dbReference type="UniPathway" id="UPA00031">
    <property type="reaction ID" value="UER00012"/>
</dbReference>
<reference evidence="11 12" key="1">
    <citation type="submission" date="2016-06" db="EMBL/GenBank/DDBJ databases">
        <title>Genome sequence of endosymbiont of Candidatus Endolucinida thiodiazotropha.</title>
        <authorList>
            <person name="Poehlein A."/>
            <person name="Koenig S."/>
            <person name="Heiden S.E."/>
            <person name="Thuermer A."/>
            <person name="Voget S."/>
            <person name="Daniel R."/>
            <person name="Markert S."/>
            <person name="Gros O."/>
            <person name="Schweder T."/>
        </authorList>
    </citation>
    <scope>NUCLEOTIDE SEQUENCE [LARGE SCALE GENOMIC DNA]</scope>
    <source>
        <strain evidence="11 12">COS</strain>
    </source>
</reference>
<dbReference type="NCBIfam" id="TIGR01141">
    <property type="entry name" value="hisC"/>
    <property type="match status" value="1"/>
</dbReference>
<name>A0A7Z1AEN5_9GAMM</name>
<evidence type="ECO:0000256" key="4">
    <source>
        <dbReference type="ARBA" id="ARBA00011738"/>
    </source>
</evidence>
<dbReference type="Gene3D" id="3.40.640.10">
    <property type="entry name" value="Type I PLP-dependent aspartate aminotransferase-like (Major domain)"/>
    <property type="match status" value="1"/>
</dbReference>
<keyword evidence="9" id="KW-0368">Histidine biosynthesis</keyword>
<evidence type="ECO:0000313" key="11">
    <source>
        <dbReference type="EMBL" id="ODJ87042.1"/>
    </source>
</evidence>
<comment type="catalytic activity">
    <reaction evidence="8 9">
        <text>L-histidinol phosphate + 2-oxoglutarate = 3-(imidazol-4-yl)-2-oxopropyl phosphate + L-glutamate</text>
        <dbReference type="Rhea" id="RHEA:23744"/>
        <dbReference type="ChEBI" id="CHEBI:16810"/>
        <dbReference type="ChEBI" id="CHEBI:29985"/>
        <dbReference type="ChEBI" id="CHEBI:57766"/>
        <dbReference type="ChEBI" id="CHEBI:57980"/>
        <dbReference type="EC" id="2.6.1.9"/>
    </reaction>
</comment>
<evidence type="ECO:0000256" key="7">
    <source>
        <dbReference type="ARBA" id="ARBA00022898"/>
    </source>
</evidence>
<comment type="caution">
    <text evidence="11">The sequence shown here is derived from an EMBL/GenBank/DDBJ whole genome shotgun (WGS) entry which is preliminary data.</text>
</comment>
<evidence type="ECO:0000256" key="3">
    <source>
        <dbReference type="ARBA" id="ARBA00007970"/>
    </source>
</evidence>
<dbReference type="InterPro" id="IPR004839">
    <property type="entry name" value="Aminotransferase_I/II_large"/>
</dbReference>
<dbReference type="InterPro" id="IPR015421">
    <property type="entry name" value="PyrdxlP-dep_Trfase_major"/>
</dbReference>
<dbReference type="RefSeq" id="WP_069126039.1">
    <property type="nucleotide sequence ID" value="NZ_MARB01000015.1"/>
</dbReference>
<dbReference type="GO" id="GO:0004400">
    <property type="term" value="F:histidinol-phosphate transaminase activity"/>
    <property type="evidence" value="ECO:0007669"/>
    <property type="project" value="UniProtKB-UniRule"/>
</dbReference>
<dbReference type="OrthoDB" id="9813612at2"/>
<comment type="similarity">
    <text evidence="3 9">Belongs to the class-II pyridoxal-phosphate-dependent aminotransferase family. Histidinol-phosphate aminotransferase subfamily.</text>
</comment>
<dbReference type="GO" id="GO:0000105">
    <property type="term" value="P:L-histidine biosynthetic process"/>
    <property type="evidence" value="ECO:0007669"/>
    <property type="project" value="UniProtKB-UniRule"/>
</dbReference>
<gene>
    <name evidence="11" type="primary">hisC2</name>
    <name evidence="9" type="synonym">hisC</name>
    <name evidence="11" type="ORF">CODIS_27910</name>
</gene>
<dbReference type="Pfam" id="PF00155">
    <property type="entry name" value="Aminotran_1_2"/>
    <property type="match status" value="1"/>
</dbReference>
<protein>
    <recommendedName>
        <fullName evidence="9">Histidinol-phosphate aminotransferase</fullName>
        <ecNumber evidence="9">2.6.1.9</ecNumber>
    </recommendedName>
    <alternativeName>
        <fullName evidence="9">Imidazole acetol-phosphate transaminase</fullName>
    </alternativeName>
</protein>
<dbReference type="GO" id="GO:0030170">
    <property type="term" value="F:pyridoxal phosphate binding"/>
    <property type="evidence" value="ECO:0007669"/>
    <property type="project" value="InterPro"/>
</dbReference>
<dbReference type="SUPFAM" id="SSF53383">
    <property type="entry name" value="PLP-dependent transferases"/>
    <property type="match status" value="1"/>
</dbReference>
<comment type="subunit">
    <text evidence="4 9">Homodimer.</text>
</comment>
<evidence type="ECO:0000256" key="6">
    <source>
        <dbReference type="ARBA" id="ARBA00022679"/>
    </source>
</evidence>
<accession>A0A7Z1AEN5</accession>
<evidence type="ECO:0000313" key="12">
    <source>
        <dbReference type="Proteomes" id="UP000094769"/>
    </source>
</evidence>
<dbReference type="PANTHER" id="PTHR43643">
    <property type="entry name" value="HISTIDINOL-PHOSPHATE AMINOTRANSFERASE 2"/>
    <property type="match status" value="1"/>
</dbReference>